<dbReference type="PANTHER" id="PTHR43377">
    <property type="entry name" value="BILIVERDIN REDUCTASE A"/>
    <property type="match status" value="1"/>
</dbReference>
<dbReference type="OrthoDB" id="64915at2759"/>
<feature type="domain" description="Gfo/Idh/MocA-like oxidoreductase N-terminal" evidence="1">
    <location>
        <begin position="3"/>
        <end position="115"/>
    </location>
</feature>
<accession>A0A1E3B927</accession>
<proteinExistence type="predicted"/>
<dbReference type="VEuPathDB" id="FungiDB:SI65_07871"/>
<dbReference type="InterPro" id="IPR000683">
    <property type="entry name" value="Gfo/Idh/MocA-like_OxRdtase_N"/>
</dbReference>
<evidence type="ECO:0008006" key="5">
    <source>
        <dbReference type="Google" id="ProtNLM"/>
    </source>
</evidence>
<evidence type="ECO:0000259" key="2">
    <source>
        <dbReference type="Pfam" id="PF02894"/>
    </source>
</evidence>
<comment type="caution">
    <text evidence="3">The sequence shown here is derived from an EMBL/GenBank/DDBJ whole genome shotgun (WGS) entry which is preliminary data.</text>
</comment>
<dbReference type="AlphaFoldDB" id="A0A1E3B927"/>
<dbReference type="EMBL" id="JXNT01000010">
    <property type="protein sequence ID" value="ODM16906.1"/>
    <property type="molecule type" value="Genomic_DNA"/>
</dbReference>
<dbReference type="InterPro" id="IPR051450">
    <property type="entry name" value="Gfo/Idh/MocA_Oxidoreductases"/>
</dbReference>
<name>A0A1E3B927_ASPCR</name>
<evidence type="ECO:0000313" key="4">
    <source>
        <dbReference type="Proteomes" id="UP000094569"/>
    </source>
</evidence>
<dbReference type="SUPFAM" id="SSF55347">
    <property type="entry name" value="Glyceraldehyde-3-phosphate dehydrogenase-like, C-terminal domain"/>
    <property type="match status" value="1"/>
</dbReference>
<dbReference type="Gene3D" id="3.30.360.10">
    <property type="entry name" value="Dihydrodipicolinate Reductase, domain 2"/>
    <property type="match status" value="1"/>
</dbReference>
<dbReference type="InterPro" id="IPR004104">
    <property type="entry name" value="Gfo/Idh/MocA-like_OxRdtase_C"/>
</dbReference>
<dbReference type="PANTHER" id="PTHR43377:SF1">
    <property type="entry name" value="BILIVERDIN REDUCTASE A"/>
    <property type="match status" value="1"/>
</dbReference>
<keyword evidence="4" id="KW-1185">Reference proteome</keyword>
<dbReference type="Pfam" id="PF02894">
    <property type="entry name" value="GFO_IDH_MocA_C"/>
    <property type="match status" value="1"/>
</dbReference>
<organism evidence="3 4">
    <name type="scientific">Aspergillus cristatus</name>
    <name type="common">Chinese Fuzhuan brick tea-fermentation fungus</name>
    <name type="synonym">Eurotium cristatum</name>
    <dbReference type="NCBI Taxonomy" id="573508"/>
    <lineage>
        <taxon>Eukaryota</taxon>
        <taxon>Fungi</taxon>
        <taxon>Dikarya</taxon>
        <taxon>Ascomycota</taxon>
        <taxon>Pezizomycotina</taxon>
        <taxon>Eurotiomycetes</taxon>
        <taxon>Eurotiomycetidae</taxon>
        <taxon>Eurotiales</taxon>
        <taxon>Aspergillaceae</taxon>
        <taxon>Aspergillus</taxon>
        <taxon>Aspergillus subgen. Aspergillus</taxon>
    </lineage>
</organism>
<feature type="domain" description="Gfo/Idh/MocA-like oxidoreductase C-terminal" evidence="2">
    <location>
        <begin position="136"/>
        <end position="358"/>
    </location>
</feature>
<protein>
    <recommendedName>
        <fullName evidence="5">Gfo/Idh/MocA-like oxidoreductase N-terminal domain-containing protein</fullName>
    </recommendedName>
</protein>
<evidence type="ECO:0000259" key="1">
    <source>
        <dbReference type="Pfam" id="PF01408"/>
    </source>
</evidence>
<gene>
    <name evidence="3" type="ORF">SI65_07871</name>
</gene>
<dbReference type="STRING" id="573508.A0A1E3B927"/>
<dbReference type="InterPro" id="IPR036291">
    <property type="entry name" value="NAD(P)-bd_dom_sf"/>
</dbReference>
<sequence>MSLRIVIVGAGLIGPRHAQSVLSNPFTELAALVDPASSAETAASQLQTVYFPSISSMLESIPRPDAAIVCTPNHTHVAVSRELLENGTHVLVEKPISDSIETGLELLEFARKPENAHLKLLVGHHRRFNPYVLKTKEILDAKSLGQVIAVNGLWTLFKPDQYFEPPGDWRRKQSAGGVIPINLVHDVDVLHYLFGPVVRVHAEKTLPQRPNPPHEAEEGAALTLRFASGVVGTFLVCDATPSPHNFETGTGENPLIPQSPTGSDSDFYRIFGSNASLSVPDMTRWSYDGRAEKSWNQSLAVERFDVTHATPFDMQLGHFVDVIRGSAEPSCPGAEGLRALIVCQAARKALETGQPVDIDTDLFKAST</sequence>
<dbReference type="GO" id="GO:0000166">
    <property type="term" value="F:nucleotide binding"/>
    <property type="evidence" value="ECO:0007669"/>
    <property type="project" value="InterPro"/>
</dbReference>
<evidence type="ECO:0000313" key="3">
    <source>
        <dbReference type="EMBL" id="ODM16906.1"/>
    </source>
</evidence>
<dbReference type="SUPFAM" id="SSF51735">
    <property type="entry name" value="NAD(P)-binding Rossmann-fold domains"/>
    <property type="match status" value="1"/>
</dbReference>
<dbReference type="Pfam" id="PF01408">
    <property type="entry name" value="GFO_IDH_MocA"/>
    <property type="match status" value="1"/>
</dbReference>
<reference evidence="3 4" key="1">
    <citation type="journal article" date="2016" name="BMC Genomics">
        <title>Comparative genomic and transcriptomic analyses of the Fuzhuan brick tea-fermentation fungus Aspergillus cristatus.</title>
        <authorList>
            <person name="Ge Y."/>
            <person name="Wang Y."/>
            <person name="Liu Y."/>
            <person name="Tan Y."/>
            <person name="Ren X."/>
            <person name="Zhang X."/>
            <person name="Hyde K.D."/>
            <person name="Liu Y."/>
            <person name="Liu Z."/>
        </authorList>
    </citation>
    <scope>NUCLEOTIDE SEQUENCE [LARGE SCALE GENOMIC DNA]</scope>
    <source>
        <strain evidence="3 4">GZAAS20.1005</strain>
    </source>
</reference>
<dbReference type="Proteomes" id="UP000094569">
    <property type="component" value="Unassembled WGS sequence"/>
</dbReference>
<dbReference type="Gene3D" id="3.40.50.720">
    <property type="entry name" value="NAD(P)-binding Rossmann-like Domain"/>
    <property type="match status" value="1"/>
</dbReference>